<gene>
    <name evidence="12" type="ORF">ENR23_02905</name>
</gene>
<keyword evidence="4 10" id="KW-0479">Metal-binding</keyword>
<dbReference type="Gene3D" id="3.40.50.80">
    <property type="entry name" value="Nucleotide-binding domain of ferredoxin-NADP reductase (FNR) module"/>
    <property type="match status" value="1"/>
</dbReference>
<dbReference type="GO" id="GO:0050660">
    <property type="term" value="F:flavin adenine dinucleotide binding"/>
    <property type="evidence" value="ECO:0007669"/>
    <property type="project" value="InterPro"/>
</dbReference>
<keyword evidence="3 10" id="KW-0001">2Fe-2S</keyword>
<keyword evidence="5" id="KW-0274">FAD</keyword>
<dbReference type="Pfam" id="PF10418">
    <property type="entry name" value="DHODB_Fe-S_bind"/>
    <property type="match status" value="1"/>
</dbReference>
<accession>A0A832I2Z8</accession>
<keyword evidence="8 10" id="KW-0411">Iron-sulfur</keyword>
<dbReference type="InterPro" id="IPR019480">
    <property type="entry name" value="Dihydroorotate_DH_Fe-S-bd"/>
</dbReference>
<keyword evidence="1" id="KW-0813">Transport</keyword>
<dbReference type="InterPro" id="IPR012165">
    <property type="entry name" value="Cyt_c3_hydrogenase_gsu"/>
</dbReference>
<evidence type="ECO:0000256" key="1">
    <source>
        <dbReference type="ARBA" id="ARBA00022448"/>
    </source>
</evidence>
<feature type="binding site" evidence="10">
    <location>
        <position position="263"/>
    </location>
    <ligand>
        <name>[2Fe-2S] cluster</name>
        <dbReference type="ChEBI" id="CHEBI:190135"/>
    </ligand>
</feature>
<dbReference type="InterPro" id="IPR037117">
    <property type="entry name" value="Dihydroorotate_DH_ele_sf"/>
</dbReference>
<keyword evidence="6" id="KW-0249">Electron transport</keyword>
<dbReference type="Gene3D" id="2.40.30.10">
    <property type="entry name" value="Translation factors"/>
    <property type="match status" value="1"/>
</dbReference>
<dbReference type="Pfam" id="PF00175">
    <property type="entry name" value="NAD_binding_1"/>
    <property type="match status" value="1"/>
</dbReference>
<dbReference type="InterPro" id="IPR017938">
    <property type="entry name" value="Riboflavin_synthase-like_b-brl"/>
</dbReference>
<dbReference type="InterPro" id="IPR050353">
    <property type="entry name" value="PyrK_electron_transfer"/>
</dbReference>
<feature type="binding site" evidence="10">
    <location>
        <position position="274"/>
    </location>
    <ligand>
        <name>[2Fe-2S] cluster</name>
        <dbReference type="ChEBI" id="CHEBI:190135"/>
    </ligand>
</feature>
<feature type="binding site" evidence="10">
    <location>
        <position position="266"/>
    </location>
    <ligand>
        <name>[2Fe-2S] cluster</name>
        <dbReference type="ChEBI" id="CHEBI:190135"/>
    </ligand>
</feature>
<dbReference type="PANTHER" id="PTHR43513:SF1">
    <property type="entry name" value="ANAEROBIC SULFITE REDUCTASE SUBUNIT B"/>
    <property type="match status" value="1"/>
</dbReference>
<reference evidence="12" key="1">
    <citation type="journal article" date="2020" name="mSystems">
        <title>Genome- and Community-Level Interaction Insights into Carbon Utilization and Element Cycling Functions of Hydrothermarchaeota in Hydrothermal Sediment.</title>
        <authorList>
            <person name="Zhou Z."/>
            <person name="Liu Y."/>
            <person name="Xu W."/>
            <person name="Pan J."/>
            <person name="Luo Z.H."/>
            <person name="Li M."/>
        </authorList>
    </citation>
    <scope>NUCLEOTIDE SEQUENCE [LARGE SCALE GENOMIC DNA]</scope>
    <source>
        <strain evidence="12">SpSt-381</strain>
    </source>
</reference>
<organism evidence="12">
    <name type="scientific">Eiseniibacteriota bacterium</name>
    <dbReference type="NCBI Taxonomy" id="2212470"/>
    <lineage>
        <taxon>Bacteria</taxon>
        <taxon>Candidatus Eiseniibacteriota</taxon>
    </lineage>
</organism>
<evidence type="ECO:0000313" key="12">
    <source>
        <dbReference type="EMBL" id="HGZ42370.1"/>
    </source>
</evidence>
<dbReference type="AlphaFoldDB" id="A0A832I2Z8"/>
<evidence type="ECO:0000256" key="2">
    <source>
        <dbReference type="ARBA" id="ARBA00022630"/>
    </source>
</evidence>
<evidence type="ECO:0000256" key="10">
    <source>
        <dbReference type="PIRSR" id="PIRSR006816-2"/>
    </source>
</evidence>
<feature type="domain" description="FAD-binding FR-type" evidence="11">
    <location>
        <begin position="16"/>
        <end position="116"/>
    </location>
</feature>
<dbReference type="EMBL" id="DSQF01000004">
    <property type="protein sequence ID" value="HGZ42370.1"/>
    <property type="molecule type" value="Genomic_DNA"/>
</dbReference>
<comment type="caution">
    <text evidence="12">The sequence shown here is derived from an EMBL/GenBank/DDBJ whole genome shotgun (WGS) entry which is preliminary data.</text>
</comment>
<dbReference type="SUPFAM" id="SSF63380">
    <property type="entry name" value="Riboflavin synthase domain-like"/>
    <property type="match status" value="1"/>
</dbReference>
<comment type="cofactor">
    <cofactor evidence="10">
        <name>[2Fe-2S] cluster</name>
        <dbReference type="ChEBI" id="CHEBI:190135"/>
    </cofactor>
    <text evidence="10">Binds 1 [2Fe-2S] cluster per subunit.</text>
</comment>
<feature type="binding site" evidence="10">
    <location>
        <position position="258"/>
    </location>
    <ligand>
        <name>[2Fe-2S] cluster</name>
        <dbReference type="ChEBI" id="CHEBI:190135"/>
    </ligand>
</feature>
<keyword evidence="7 10" id="KW-0408">Iron</keyword>
<evidence type="ECO:0000259" key="11">
    <source>
        <dbReference type="PROSITE" id="PS51384"/>
    </source>
</evidence>
<dbReference type="CDD" id="cd06221">
    <property type="entry name" value="sulfite_reductase_like"/>
    <property type="match status" value="1"/>
</dbReference>
<protein>
    <recommendedName>
        <fullName evidence="11">FAD-binding FR-type domain-containing protein</fullName>
    </recommendedName>
</protein>
<dbReference type="SUPFAM" id="SSF52343">
    <property type="entry name" value="Ferredoxin reductase-like, C-terminal NADP-linked domain"/>
    <property type="match status" value="1"/>
</dbReference>
<evidence type="ECO:0000256" key="5">
    <source>
        <dbReference type="ARBA" id="ARBA00022827"/>
    </source>
</evidence>
<dbReference type="InterPro" id="IPR001433">
    <property type="entry name" value="OxRdtase_FAD/NAD-bd"/>
</dbReference>
<keyword evidence="2" id="KW-0285">Flavoprotein</keyword>
<dbReference type="PRINTS" id="PR00410">
    <property type="entry name" value="PHEHYDRXLASE"/>
</dbReference>
<dbReference type="PIRSF" id="PIRSF006816">
    <property type="entry name" value="Cyc3_hyd_g"/>
    <property type="match status" value="1"/>
</dbReference>
<proteinExistence type="predicted"/>
<dbReference type="InterPro" id="IPR017927">
    <property type="entry name" value="FAD-bd_FR_type"/>
</dbReference>
<dbReference type="PANTHER" id="PTHR43513">
    <property type="entry name" value="DIHYDROOROTATE DEHYDROGENASE B (NAD(+)), ELECTRON TRANSFER SUBUNIT"/>
    <property type="match status" value="1"/>
</dbReference>
<dbReference type="PROSITE" id="PS51384">
    <property type="entry name" value="FAD_FR"/>
    <property type="match status" value="1"/>
</dbReference>
<dbReference type="Gene3D" id="2.10.240.10">
    <property type="entry name" value="Dihydroorotate dehydrogenase, electron transfer subunit"/>
    <property type="match status" value="1"/>
</dbReference>
<dbReference type="GO" id="GO:0046872">
    <property type="term" value="F:metal ion binding"/>
    <property type="evidence" value="ECO:0007669"/>
    <property type="project" value="UniProtKB-KW"/>
</dbReference>
<sequence>MSAGVLDPRAAAADPWRPRVVRVLGAREEIAARGATRAVVTLQLERDGLAWRPGQFFEAGVWGAGEIPISISSPSGLDAPVHLTVRAAGTVSSLLARRAPGEAVSLRGPMGNGFPLEAWEGQDLLFVAGGIGLAPLRGLLWEVLLRRERYGRIVLLHGARSPHDLLYPWQWDDWRARGVEMRLAVDRGDGEWERHADPPRIVGFLTTLFPLVDLDPARSVAILCGPPIMIKVSCEELARRRGWPEARLVATLERHMKCGIGKCGHCLVVDRWVCMDGPVFRYDELRAMDRIEPPW</sequence>
<evidence type="ECO:0000256" key="8">
    <source>
        <dbReference type="ARBA" id="ARBA00023014"/>
    </source>
</evidence>
<evidence type="ECO:0000256" key="6">
    <source>
        <dbReference type="ARBA" id="ARBA00022982"/>
    </source>
</evidence>
<dbReference type="GO" id="GO:0006221">
    <property type="term" value="P:pyrimidine nucleotide biosynthetic process"/>
    <property type="evidence" value="ECO:0007669"/>
    <property type="project" value="InterPro"/>
</dbReference>
<dbReference type="GO" id="GO:0016491">
    <property type="term" value="F:oxidoreductase activity"/>
    <property type="evidence" value="ECO:0007669"/>
    <property type="project" value="InterPro"/>
</dbReference>
<evidence type="ECO:0000256" key="3">
    <source>
        <dbReference type="ARBA" id="ARBA00022714"/>
    </source>
</evidence>
<dbReference type="InterPro" id="IPR039261">
    <property type="entry name" value="FNR_nucleotide-bd"/>
</dbReference>
<name>A0A832I2Z8_UNCEI</name>
<dbReference type="PRINTS" id="PR00371">
    <property type="entry name" value="FPNCR"/>
</dbReference>
<evidence type="ECO:0000256" key="4">
    <source>
        <dbReference type="ARBA" id="ARBA00022723"/>
    </source>
</evidence>
<dbReference type="GO" id="GO:0051537">
    <property type="term" value="F:2 iron, 2 sulfur cluster binding"/>
    <property type="evidence" value="ECO:0007669"/>
    <property type="project" value="UniProtKB-KW"/>
</dbReference>
<evidence type="ECO:0000256" key="9">
    <source>
        <dbReference type="ARBA" id="ARBA00034078"/>
    </source>
</evidence>
<dbReference type="InterPro" id="IPR001709">
    <property type="entry name" value="Flavoprot_Pyr_Nucl_cyt_Rdtase"/>
</dbReference>
<evidence type="ECO:0000256" key="7">
    <source>
        <dbReference type="ARBA" id="ARBA00023004"/>
    </source>
</evidence>
<comment type="cofactor">
    <cofactor evidence="9">
        <name>[2Fe-2S] cluster</name>
        <dbReference type="ChEBI" id="CHEBI:190135"/>
    </cofactor>
</comment>